<evidence type="ECO:0000256" key="10">
    <source>
        <dbReference type="ARBA" id="ARBA00022723"/>
    </source>
</evidence>
<dbReference type="OrthoDB" id="9805026at2"/>
<feature type="binding site" evidence="15">
    <location>
        <position position="42"/>
    </location>
    <ligand>
        <name>Mg(2+)</name>
        <dbReference type="ChEBI" id="CHEBI:18420"/>
    </ligand>
</feature>
<comment type="subcellular location">
    <subcellularLocation>
        <location evidence="2 15">Cytoplasm</location>
    </subcellularLocation>
</comment>
<dbReference type="Pfam" id="PF00035">
    <property type="entry name" value="dsrm"/>
    <property type="match status" value="1"/>
</dbReference>
<dbReference type="PANTHER" id="PTHR11207:SF0">
    <property type="entry name" value="RIBONUCLEASE 3"/>
    <property type="match status" value="1"/>
</dbReference>
<dbReference type="InterPro" id="IPR036389">
    <property type="entry name" value="RNase_III_sf"/>
</dbReference>
<dbReference type="GO" id="GO:0006397">
    <property type="term" value="P:mRNA processing"/>
    <property type="evidence" value="ECO:0007669"/>
    <property type="project" value="UniProtKB-UniRule"/>
</dbReference>
<keyword evidence="19" id="KW-1185">Reference proteome</keyword>
<dbReference type="Proteomes" id="UP000247555">
    <property type="component" value="Unassembled WGS sequence"/>
</dbReference>
<evidence type="ECO:0000259" key="17">
    <source>
        <dbReference type="PROSITE" id="PS50142"/>
    </source>
</evidence>
<evidence type="ECO:0000256" key="13">
    <source>
        <dbReference type="ARBA" id="ARBA00022842"/>
    </source>
</evidence>
<comment type="subunit">
    <text evidence="4 15">Homodimer.</text>
</comment>
<comment type="caution">
    <text evidence="18">The sequence shown here is derived from an EMBL/GenBank/DDBJ whole genome shotgun (WGS) entry which is preliminary data.</text>
</comment>
<accession>A0A318L8W0</accession>
<dbReference type="SUPFAM" id="SSF54768">
    <property type="entry name" value="dsRNA-binding domain-like"/>
    <property type="match status" value="1"/>
</dbReference>
<evidence type="ECO:0000256" key="4">
    <source>
        <dbReference type="ARBA" id="ARBA00011738"/>
    </source>
</evidence>
<dbReference type="FunFam" id="3.30.160.20:FF:000003">
    <property type="entry name" value="Ribonuclease 3"/>
    <property type="match status" value="1"/>
</dbReference>
<comment type="similarity">
    <text evidence="3">Belongs to the ribonuclease III family.</text>
</comment>
<dbReference type="CDD" id="cd10845">
    <property type="entry name" value="DSRM_RNAse_III_family"/>
    <property type="match status" value="1"/>
</dbReference>
<organism evidence="18 19">
    <name type="scientific">Rivihabitans pingtungensis</name>
    <dbReference type="NCBI Taxonomy" id="1054498"/>
    <lineage>
        <taxon>Bacteria</taxon>
        <taxon>Pseudomonadati</taxon>
        <taxon>Pseudomonadota</taxon>
        <taxon>Betaproteobacteria</taxon>
        <taxon>Neisseriales</taxon>
        <taxon>Aquaspirillaceae</taxon>
        <taxon>Rivihabitans</taxon>
    </lineage>
</organism>
<keyword evidence="7 15" id="KW-0507">mRNA processing</keyword>
<evidence type="ECO:0000256" key="11">
    <source>
        <dbReference type="ARBA" id="ARBA00022759"/>
    </source>
</evidence>
<evidence type="ECO:0000256" key="12">
    <source>
        <dbReference type="ARBA" id="ARBA00022801"/>
    </source>
</evidence>
<evidence type="ECO:0000256" key="14">
    <source>
        <dbReference type="ARBA" id="ARBA00022884"/>
    </source>
</evidence>
<keyword evidence="14 15" id="KW-0694">RNA-binding</keyword>
<dbReference type="GO" id="GO:0003725">
    <property type="term" value="F:double-stranded RNA binding"/>
    <property type="evidence" value="ECO:0007669"/>
    <property type="project" value="TreeGrafter"/>
</dbReference>
<evidence type="ECO:0000259" key="16">
    <source>
        <dbReference type="PROSITE" id="PS50137"/>
    </source>
</evidence>
<sequence length="236" mass="26408">MTHPLNLDRLSRRLGHAFRQPQLLRQALTHRSYSATNNERFEFIGDSILNYTVARMLYDRFTQLSEGELSRLRANLVNQSTLADIARELSIGDCLFLGEGELKSGGHDRASILADALEALFAAVSFDADFNQAEAVVRQLYHSRITAIDPNKHAKDAKTRLQEALQAKRYSLPRYTILDQTGEAHEQSFRVCCDLAEIGICTQGQGGSRRAAEQQAAERALEALDAQARHNAPRKN</sequence>
<dbReference type="InterPro" id="IPR000999">
    <property type="entry name" value="RNase_III_dom"/>
</dbReference>
<keyword evidence="13 15" id="KW-0460">Magnesium</keyword>
<dbReference type="RefSeq" id="WP_110389266.1">
    <property type="nucleotide sequence ID" value="NZ_CALCOA010000293.1"/>
</dbReference>
<dbReference type="Gene3D" id="1.10.1520.10">
    <property type="entry name" value="Ribonuclease III domain"/>
    <property type="match status" value="1"/>
</dbReference>
<dbReference type="CDD" id="cd00593">
    <property type="entry name" value="RIBOc"/>
    <property type="match status" value="1"/>
</dbReference>
<dbReference type="PROSITE" id="PS50142">
    <property type="entry name" value="RNASE_3_2"/>
    <property type="match status" value="1"/>
</dbReference>
<dbReference type="FunFam" id="1.10.1520.10:FF:000001">
    <property type="entry name" value="Ribonuclease 3"/>
    <property type="match status" value="1"/>
</dbReference>
<dbReference type="GO" id="GO:0006364">
    <property type="term" value="P:rRNA processing"/>
    <property type="evidence" value="ECO:0007669"/>
    <property type="project" value="UniProtKB-UniRule"/>
</dbReference>
<name>A0A318L8W0_9NEIS</name>
<feature type="active site" evidence="15">
    <location>
        <position position="118"/>
    </location>
</feature>
<evidence type="ECO:0000256" key="8">
    <source>
        <dbReference type="ARBA" id="ARBA00022694"/>
    </source>
</evidence>
<feature type="binding site" evidence="15">
    <location>
        <position position="118"/>
    </location>
    <ligand>
        <name>Mg(2+)</name>
        <dbReference type="ChEBI" id="CHEBI:18420"/>
    </ligand>
</feature>
<feature type="domain" description="RNase III" evidence="17">
    <location>
        <begin position="7"/>
        <end position="129"/>
    </location>
</feature>
<keyword evidence="11 15" id="KW-0255">Endonuclease</keyword>
<evidence type="ECO:0000256" key="6">
    <source>
        <dbReference type="ARBA" id="ARBA00022552"/>
    </source>
</evidence>
<dbReference type="PANTHER" id="PTHR11207">
    <property type="entry name" value="RIBONUCLEASE III"/>
    <property type="match status" value="1"/>
</dbReference>
<evidence type="ECO:0000256" key="9">
    <source>
        <dbReference type="ARBA" id="ARBA00022722"/>
    </source>
</evidence>
<keyword evidence="10 15" id="KW-0479">Metal-binding</keyword>
<keyword evidence="6 15" id="KW-0698">rRNA processing</keyword>
<keyword evidence="12 15" id="KW-0378">Hydrolase</keyword>
<dbReference type="GO" id="GO:0004525">
    <property type="term" value="F:ribonuclease III activity"/>
    <property type="evidence" value="ECO:0007669"/>
    <property type="project" value="UniProtKB-UniRule"/>
</dbReference>
<evidence type="ECO:0000256" key="2">
    <source>
        <dbReference type="ARBA" id="ARBA00004496"/>
    </source>
</evidence>
<dbReference type="InterPro" id="IPR014720">
    <property type="entry name" value="dsRBD_dom"/>
</dbReference>
<comment type="function">
    <text evidence="15">Digests double-stranded RNA. Involved in the processing of primary rRNA transcript to yield the immediate precursors to the large and small rRNAs (23S and 16S). Processes some mRNAs, and tRNAs when they are encoded in the rRNA operon. Processes pre-crRNA and tracrRNA of type II CRISPR loci if present in the organism.</text>
</comment>
<evidence type="ECO:0000313" key="19">
    <source>
        <dbReference type="Proteomes" id="UP000247555"/>
    </source>
</evidence>
<dbReference type="GO" id="GO:0008033">
    <property type="term" value="P:tRNA processing"/>
    <property type="evidence" value="ECO:0007669"/>
    <property type="project" value="UniProtKB-KW"/>
</dbReference>
<evidence type="ECO:0000256" key="5">
    <source>
        <dbReference type="ARBA" id="ARBA00022490"/>
    </source>
</evidence>
<evidence type="ECO:0000256" key="7">
    <source>
        <dbReference type="ARBA" id="ARBA00022664"/>
    </source>
</evidence>
<dbReference type="PROSITE" id="PS50137">
    <property type="entry name" value="DS_RBD"/>
    <property type="match status" value="1"/>
</dbReference>
<keyword evidence="9 15" id="KW-0540">Nuclease</keyword>
<keyword evidence="15" id="KW-0699">rRNA-binding</keyword>
<gene>
    <name evidence="15" type="primary">rnc</name>
    <name evidence="18" type="ORF">DFR34_101185</name>
</gene>
<reference evidence="18 19" key="1">
    <citation type="submission" date="2018-05" db="EMBL/GenBank/DDBJ databases">
        <title>Genomic Encyclopedia of Type Strains, Phase IV (KMG-IV): sequencing the most valuable type-strain genomes for metagenomic binning, comparative biology and taxonomic classification.</title>
        <authorList>
            <person name="Goeker M."/>
        </authorList>
    </citation>
    <scope>NUCLEOTIDE SEQUENCE [LARGE SCALE GENOMIC DNA]</scope>
    <source>
        <strain evidence="18 19">DSM 29661</strain>
    </source>
</reference>
<dbReference type="GO" id="GO:0010468">
    <property type="term" value="P:regulation of gene expression"/>
    <property type="evidence" value="ECO:0007669"/>
    <property type="project" value="TreeGrafter"/>
</dbReference>
<protein>
    <recommendedName>
        <fullName evidence="15">Ribonuclease 3</fullName>
        <ecNumber evidence="15">3.1.26.3</ecNumber>
    </recommendedName>
    <alternativeName>
        <fullName evidence="15">Ribonuclease III</fullName>
        <shortName evidence="15">RNase III</shortName>
    </alternativeName>
</protein>
<comment type="cofactor">
    <cofactor evidence="15">
        <name>Mg(2+)</name>
        <dbReference type="ChEBI" id="CHEBI:18420"/>
    </cofactor>
</comment>
<keyword evidence="5 15" id="KW-0963">Cytoplasm</keyword>
<dbReference type="GO" id="GO:0019843">
    <property type="term" value="F:rRNA binding"/>
    <property type="evidence" value="ECO:0007669"/>
    <property type="project" value="UniProtKB-KW"/>
</dbReference>
<dbReference type="SMART" id="SM00358">
    <property type="entry name" value="DSRM"/>
    <property type="match status" value="1"/>
</dbReference>
<dbReference type="HAMAP" id="MF_00104">
    <property type="entry name" value="RNase_III"/>
    <property type="match status" value="1"/>
</dbReference>
<feature type="active site" evidence="15">
    <location>
        <position position="46"/>
    </location>
</feature>
<evidence type="ECO:0000256" key="3">
    <source>
        <dbReference type="ARBA" id="ARBA00010183"/>
    </source>
</evidence>
<dbReference type="GO" id="GO:0042802">
    <property type="term" value="F:identical protein binding"/>
    <property type="evidence" value="ECO:0007669"/>
    <property type="project" value="UniProtKB-ARBA"/>
</dbReference>
<feature type="binding site" evidence="15">
    <location>
        <position position="115"/>
    </location>
    <ligand>
        <name>Mg(2+)</name>
        <dbReference type="ChEBI" id="CHEBI:18420"/>
    </ligand>
</feature>
<comment type="catalytic activity">
    <reaction evidence="1 15">
        <text>Endonucleolytic cleavage to 5'-phosphomonoester.</text>
        <dbReference type="EC" id="3.1.26.3"/>
    </reaction>
</comment>
<dbReference type="SUPFAM" id="SSF69065">
    <property type="entry name" value="RNase III domain-like"/>
    <property type="match status" value="1"/>
</dbReference>
<keyword evidence="8 15" id="KW-0819">tRNA processing</keyword>
<dbReference type="Gene3D" id="3.30.160.20">
    <property type="match status" value="1"/>
</dbReference>
<dbReference type="EC" id="3.1.26.3" evidence="15"/>
<dbReference type="NCBIfam" id="TIGR02191">
    <property type="entry name" value="RNaseIII"/>
    <property type="match status" value="1"/>
</dbReference>
<dbReference type="GO" id="GO:0046872">
    <property type="term" value="F:metal ion binding"/>
    <property type="evidence" value="ECO:0007669"/>
    <property type="project" value="UniProtKB-KW"/>
</dbReference>
<evidence type="ECO:0000256" key="1">
    <source>
        <dbReference type="ARBA" id="ARBA00000109"/>
    </source>
</evidence>
<dbReference type="SMART" id="SM00535">
    <property type="entry name" value="RIBOc"/>
    <property type="match status" value="1"/>
</dbReference>
<dbReference type="AlphaFoldDB" id="A0A318L8W0"/>
<dbReference type="Pfam" id="PF14622">
    <property type="entry name" value="Ribonucleas_3_3"/>
    <property type="match status" value="1"/>
</dbReference>
<feature type="domain" description="DRBM" evidence="16">
    <location>
        <begin position="156"/>
        <end position="226"/>
    </location>
</feature>
<evidence type="ECO:0000313" key="18">
    <source>
        <dbReference type="EMBL" id="PXX81953.1"/>
    </source>
</evidence>
<dbReference type="InterPro" id="IPR011907">
    <property type="entry name" value="RNase_III"/>
</dbReference>
<dbReference type="GO" id="GO:0005737">
    <property type="term" value="C:cytoplasm"/>
    <property type="evidence" value="ECO:0007669"/>
    <property type="project" value="UniProtKB-SubCell"/>
</dbReference>
<dbReference type="EMBL" id="QJKI01000001">
    <property type="protein sequence ID" value="PXX81953.1"/>
    <property type="molecule type" value="Genomic_DNA"/>
</dbReference>
<evidence type="ECO:0000256" key="15">
    <source>
        <dbReference type="HAMAP-Rule" id="MF_00104"/>
    </source>
</evidence>
<proteinExistence type="inferred from homology"/>